<comment type="caution">
    <text evidence="1">The sequence shown here is derived from an EMBL/GenBank/DDBJ whole genome shotgun (WGS) entry which is preliminary data.</text>
</comment>
<sequence>MNAKNLNTSLSPRGLALHPHVLAIAVRHNCIAEFQGDLRHLGPKNMGGYRIIDGNGKLVAGENFHLKADDVFVHFGEPVPEVSL</sequence>
<dbReference type="EMBL" id="MOBI01000001">
    <property type="protein sequence ID" value="RON06242.1"/>
    <property type="molecule type" value="Genomic_DNA"/>
</dbReference>
<dbReference type="RefSeq" id="WP_123580141.1">
    <property type="nucleotide sequence ID" value="NZ_MOBI01000001.1"/>
</dbReference>
<name>A0A423H1Y8_9PSED</name>
<dbReference type="Proteomes" id="UP000284684">
    <property type="component" value="Unassembled WGS sequence"/>
</dbReference>
<gene>
    <name evidence="1" type="ORF">BK658_00185</name>
</gene>
<dbReference type="AlphaFoldDB" id="A0A423H1Y8"/>
<accession>A0A423H1Y8</accession>
<evidence type="ECO:0000313" key="1">
    <source>
        <dbReference type="EMBL" id="RON06242.1"/>
    </source>
</evidence>
<protein>
    <submittedName>
        <fullName evidence="1">Uncharacterized protein</fullName>
    </submittedName>
</protein>
<organism evidence="1 2">
    <name type="scientific">Pseudomonas brassicacearum</name>
    <dbReference type="NCBI Taxonomy" id="930166"/>
    <lineage>
        <taxon>Bacteria</taxon>
        <taxon>Pseudomonadati</taxon>
        <taxon>Pseudomonadota</taxon>
        <taxon>Gammaproteobacteria</taxon>
        <taxon>Pseudomonadales</taxon>
        <taxon>Pseudomonadaceae</taxon>
        <taxon>Pseudomonas</taxon>
    </lineage>
</organism>
<proteinExistence type="predicted"/>
<evidence type="ECO:0000313" key="2">
    <source>
        <dbReference type="Proteomes" id="UP000284684"/>
    </source>
</evidence>
<reference evidence="1 2" key="1">
    <citation type="submission" date="2016-10" db="EMBL/GenBank/DDBJ databases">
        <title>Comparative genome analysis of multiple Pseudomonas spp. focuses on biocontrol and plant growth promoting traits.</title>
        <authorList>
            <person name="Tao X.-Y."/>
            <person name="Taylor C.G."/>
        </authorList>
    </citation>
    <scope>NUCLEOTIDE SEQUENCE [LARGE SCALE GENOMIC DNA]</scope>
    <source>
        <strain evidence="1 2">37D10</strain>
    </source>
</reference>